<dbReference type="Pfam" id="PF08241">
    <property type="entry name" value="Methyltransf_11"/>
    <property type="match status" value="1"/>
</dbReference>
<dbReference type="SUPFAM" id="SSF53335">
    <property type="entry name" value="S-adenosyl-L-methionine-dependent methyltransferases"/>
    <property type="match status" value="1"/>
</dbReference>
<dbReference type="RefSeq" id="WP_150211506.1">
    <property type="nucleotide sequence ID" value="NZ_CP029190.1"/>
</dbReference>
<accession>A0A5P2DET7</accession>
<dbReference type="CDD" id="cd02440">
    <property type="entry name" value="AdoMet_MTases"/>
    <property type="match status" value="1"/>
</dbReference>
<dbReference type="GO" id="GO:0008757">
    <property type="term" value="F:S-adenosylmethionine-dependent methyltransferase activity"/>
    <property type="evidence" value="ECO:0007669"/>
    <property type="project" value="InterPro"/>
</dbReference>
<evidence type="ECO:0000313" key="3">
    <source>
        <dbReference type="EMBL" id="QES51761.1"/>
    </source>
</evidence>
<dbReference type="AlphaFoldDB" id="A0A5P2DET7"/>
<proteinExistence type="predicted"/>
<feature type="region of interest" description="Disordered" evidence="1">
    <location>
        <begin position="1"/>
        <end position="23"/>
    </location>
</feature>
<dbReference type="OrthoDB" id="4571118at2"/>
<dbReference type="PANTHER" id="PTHR42912:SF94">
    <property type="entry name" value="METHYLTRANSFERASE TYPE 11 DOMAIN-CONTAINING PROTEIN"/>
    <property type="match status" value="1"/>
</dbReference>
<sequence length="207" mass="22337">MGSNPASWATGGPVTSPFARPSGVRGRAAGRFMRWTNKQDQEDVLGVLDVRPQDRVLEVGYGPGGLLRLLTTRTEAGVIRGVDPSAEMRQAATRANRGAVRTGRLTLSLGTADRTGLADQSVDRVVSVNNVAIWPDLEAGLRELHRVVRPGGTVVIAWHGGTSPGRIARRLRLPDDKLNRIEGTLGNIFGEVTRTELRSVVVFKATR</sequence>
<keyword evidence="3" id="KW-0808">Transferase</keyword>
<protein>
    <submittedName>
        <fullName evidence="3">SAM-dependent methyltransferase</fullName>
    </submittedName>
</protein>
<name>A0A5P2DET7_STRVZ</name>
<dbReference type="InterPro" id="IPR029063">
    <property type="entry name" value="SAM-dependent_MTases_sf"/>
</dbReference>
<dbReference type="InterPro" id="IPR050508">
    <property type="entry name" value="Methyltransf_Superfamily"/>
</dbReference>
<reference evidence="3 4" key="1">
    <citation type="submission" date="2018-05" db="EMBL/GenBank/DDBJ databases">
        <title>Streptomyces venezuelae.</title>
        <authorList>
            <person name="Kim W."/>
            <person name="Lee N."/>
            <person name="Cho B.-K."/>
        </authorList>
    </citation>
    <scope>NUCLEOTIDE SEQUENCE [LARGE SCALE GENOMIC DNA]</scope>
    <source>
        <strain evidence="3 4">ATCC 21782</strain>
    </source>
</reference>
<feature type="domain" description="Methyltransferase type 11" evidence="2">
    <location>
        <begin position="57"/>
        <end position="156"/>
    </location>
</feature>
<evidence type="ECO:0000256" key="1">
    <source>
        <dbReference type="SAM" id="MobiDB-lite"/>
    </source>
</evidence>
<dbReference type="Gene3D" id="3.40.50.150">
    <property type="entry name" value="Vaccinia Virus protein VP39"/>
    <property type="match status" value="1"/>
</dbReference>
<dbReference type="InterPro" id="IPR013216">
    <property type="entry name" value="Methyltransf_11"/>
</dbReference>
<organism evidence="3 4">
    <name type="scientific">Streptomyces venezuelae</name>
    <dbReference type="NCBI Taxonomy" id="54571"/>
    <lineage>
        <taxon>Bacteria</taxon>
        <taxon>Bacillati</taxon>
        <taxon>Actinomycetota</taxon>
        <taxon>Actinomycetes</taxon>
        <taxon>Kitasatosporales</taxon>
        <taxon>Streptomycetaceae</taxon>
        <taxon>Streptomyces</taxon>
    </lineage>
</organism>
<dbReference type="PANTHER" id="PTHR42912">
    <property type="entry name" value="METHYLTRANSFERASE"/>
    <property type="match status" value="1"/>
</dbReference>
<gene>
    <name evidence="3" type="ORF">DEJ50_31815</name>
</gene>
<dbReference type="EMBL" id="CP029190">
    <property type="protein sequence ID" value="QES51761.1"/>
    <property type="molecule type" value="Genomic_DNA"/>
</dbReference>
<dbReference type="Proteomes" id="UP000325211">
    <property type="component" value="Chromosome"/>
</dbReference>
<evidence type="ECO:0000259" key="2">
    <source>
        <dbReference type="Pfam" id="PF08241"/>
    </source>
</evidence>
<evidence type="ECO:0000313" key="4">
    <source>
        <dbReference type="Proteomes" id="UP000325211"/>
    </source>
</evidence>
<keyword evidence="3" id="KW-0489">Methyltransferase</keyword>
<dbReference type="GO" id="GO:0032259">
    <property type="term" value="P:methylation"/>
    <property type="evidence" value="ECO:0007669"/>
    <property type="project" value="UniProtKB-KW"/>
</dbReference>